<sequence>MLSSVPYLCKGYGVFGGRIKIICISFYVQMREREKSKMTRESTRRKPQTDDENRDRESGSIAAIPPRQPQTSRFTALSLPTPSTKPKARGQTNLSRTITDEQLTFSLERAPSRPDITLPWGLSPLHMVGDVYNSHCPRAPRVFCNLPFRRKASPKTPSTVNVRRRS</sequence>
<dbReference type="HOGENOM" id="CLU_1603965_0_0_1"/>
<proteinExistence type="predicted"/>
<protein>
    <submittedName>
        <fullName evidence="2">Uncharacterized protein</fullName>
    </submittedName>
</protein>
<reference evidence="3" key="2">
    <citation type="submission" date="2015-01" db="EMBL/GenBank/DDBJ databases">
        <title>Evolutionary Origins and Diversification of the Mycorrhizal Mutualists.</title>
        <authorList>
            <consortium name="DOE Joint Genome Institute"/>
            <consortium name="Mycorrhizal Genomics Consortium"/>
            <person name="Kohler A."/>
            <person name="Kuo A."/>
            <person name="Nagy L.G."/>
            <person name="Floudas D."/>
            <person name="Copeland A."/>
            <person name="Barry K.W."/>
            <person name="Cichocki N."/>
            <person name="Veneault-Fourrey C."/>
            <person name="LaButti K."/>
            <person name="Lindquist E.A."/>
            <person name="Lipzen A."/>
            <person name="Lundell T."/>
            <person name="Morin E."/>
            <person name="Murat C."/>
            <person name="Riley R."/>
            <person name="Ohm R."/>
            <person name="Sun H."/>
            <person name="Tunlid A."/>
            <person name="Henrissat B."/>
            <person name="Grigoriev I.V."/>
            <person name="Hibbett D.S."/>
            <person name="Martin F."/>
        </authorList>
    </citation>
    <scope>NUCLEOTIDE SEQUENCE [LARGE SCALE GENOMIC DNA]</scope>
    <source>
        <strain evidence="3">MUT 4182</strain>
    </source>
</reference>
<reference evidence="2 3" key="1">
    <citation type="submission" date="2014-04" db="EMBL/GenBank/DDBJ databases">
        <authorList>
            <consortium name="DOE Joint Genome Institute"/>
            <person name="Kuo A."/>
            <person name="Girlanda M."/>
            <person name="Perotto S."/>
            <person name="Kohler A."/>
            <person name="Nagy L.G."/>
            <person name="Floudas D."/>
            <person name="Copeland A."/>
            <person name="Barry K.W."/>
            <person name="Cichocki N."/>
            <person name="Veneault-Fourrey C."/>
            <person name="LaButti K."/>
            <person name="Lindquist E.A."/>
            <person name="Lipzen A."/>
            <person name="Lundell T."/>
            <person name="Morin E."/>
            <person name="Murat C."/>
            <person name="Sun H."/>
            <person name="Tunlid A."/>
            <person name="Henrissat B."/>
            <person name="Grigoriev I.V."/>
            <person name="Hibbett D.S."/>
            <person name="Martin F."/>
            <person name="Nordberg H.P."/>
            <person name="Cantor M.N."/>
            <person name="Hua S.X."/>
        </authorList>
    </citation>
    <scope>NUCLEOTIDE SEQUENCE [LARGE SCALE GENOMIC DNA]</scope>
    <source>
        <strain evidence="2 3">MUT 4182</strain>
    </source>
</reference>
<feature type="compositionally biased region" description="Polar residues" evidence="1">
    <location>
        <begin position="69"/>
        <end position="94"/>
    </location>
</feature>
<dbReference type="EMBL" id="KN823160">
    <property type="protein sequence ID" value="KIO20819.1"/>
    <property type="molecule type" value="Genomic_DNA"/>
</dbReference>
<accession>A0A0C3Q9W9</accession>
<evidence type="ECO:0000313" key="3">
    <source>
        <dbReference type="Proteomes" id="UP000054248"/>
    </source>
</evidence>
<evidence type="ECO:0000313" key="2">
    <source>
        <dbReference type="EMBL" id="KIO20819.1"/>
    </source>
</evidence>
<evidence type="ECO:0000256" key="1">
    <source>
        <dbReference type="SAM" id="MobiDB-lite"/>
    </source>
</evidence>
<keyword evidence="3" id="KW-1185">Reference proteome</keyword>
<feature type="compositionally biased region" description="Basic and acidic residues" evidence="1">
    <location>
        <begin position="34"/>
        <end position="58"/>
    </location>
</feature>
<name>A0A0C3Q9W9_9AGAM</name>
<dbReference type="Proteomes" id="UP000054248">
    <property type="component" value="Unassembled WGS sequence"/>
</dbReference>
<dbReference type="AlphaFoldDB" id="A0A0C3Q9W9"/>
<gene>
    <name evidence="2" type="ORF">M407DRAFT_133107</name>
</gene>
<feature type="region of interest" description="Disordered" evidence="1">
    <location>
        <begin position="34"/>
        <end position="94"/>
    </location>
</feature>
<organism evidence="2 3">
    <name type="scientific">Tulasnella calospora MUT 4182</name>
    <dbReference type="NCBI Taxonomy" id="1051891"/>
    <lineage>
        <taxon>Eukaryota</taxon>
        <taxon>Fungi</taxon>
        <taxon>Dikarya</taxon>
        <taxon>Basidiomycota</taxon>
        <taxon>Agaricomycotina</taxon>
        <taxon>Agaricomycetes</taxon>
        <taxon>Cantharellales</taxon>
        <taxon>Tulasnellaceae</taxon>
        <taxon>Tulasnella</taxon>
    </lineage>
</organism>